<comment type="cofactor">
    <cofactor evidence="6">
        <name>[2Fe-2S] cluster</name>
        <dbReference type="ChEBI" id="CHEBI:190135"/>
    </cofactor>
</comment>
<sequence>MIEIDFIDPAGKTQRVFTREGYTLMEAAVRSGVPGILAECGGACACATCHVVIDAAWTDRVGPPNSMEDQLLEMIDRQPNSRLGCQIKLKPAFDGLVVNVPPRD</sequence>
<dbReference type="PANTHER" id="PTHR23426:SF65">
    <property type="entry name" value="FERREDOXIN-2, MITOCHONDRIAL"/>
    <property type="match status" value="1"/>
</dbReference>
<evidence type="ECO:0000256" key="1">
    <source>
        <dbReference type="ARBA" id="ARBA00010914"/>
    </source>
</evidence>
<dbReference type="PROSITE" id="PS51085">
    <property type="entry name" value="2FE2S_FER_2"/>
    <property type="match status" value="1"/>
</dbReference>
<dbReference type="PROSITE" id="PS00814">
    <property type="entry name" value="ADX"/>
    <property type="match status" value="1"/>
</dbReference>
<comment type="caution">
    <text evidence="8">The sequence shown here is derived from an EMBL/GenBank/DDBJ whole genome shotgun (WGS) entry which is preliminary data.</text>
</comment>
<dbReference type="InterPro" id="IPR001041">
    <property type="entry name" value="2Fe-2S_ferredoxin-type"/>
</dbReference>
<evidence type="ECO:0000313" key="9">
    <source>
        <dbReference type="Proteomes" id="UP001595828"/>
    </source>
</evidence>
<name>A0ABV8RTP2_9SPHN</name>
<evidence type="ECO:0000256" key="4">
    <source>
        <dbReference type="ARBA" id="ARBA00023004"/>
    </source>
</evidence>
<evidence type="ECO:0000256" key="6">
    <source>
        <dbReference type="ARBA" id="ARBA00034078"/>
    </source>
</evidence>
<proteinExistence type="inferred from homology"/>
<keyword evidence="4" id="KW-0408">Iron</keyword>
<dbReference type="EMBL" id="JBHSDR010000008">
    <property type="protein sequence ID" value="MFC4296270.1"/>
    <property type="molecule type" value="Genomic_DNA"/>
</dbReference>
<dbReference type="Proteomes" id="UP001595828">
    <property type="component" value="Unassembled WGS sequence"/>
</dbReference>
<feature type="domain" description="2Fe-2S ferredoxin-type" evidence="7">
    <location>
        <begin position="2"/>
        <end position="104"/>
    </location>
</feature>
<comment type="similarity">
    <text evidence="1">Belongs to the adrenodoxin/putidaredoxin family.</text>
</comment>
<evidence type="ECO:0000256" key="5">
    <source>
        <dbReference type="ARBA" id="ARBA00023014"/>
    </source>
</evidence>
<protein>
    <submittedName>
        <fullName evidence="8">2Fe-2S iron-sulfur cluster-binding protein</fullName>
    </submittedName>
</protein>
<dbReference type="PANTHER" id="PTHR23426">
    <property type="entry name" value="FERREDOXIN/ADRENODOXIN"/>
    <property type="match status" value="1"/>
</dbReference>
<dbReference type="Pfam" id="PF00111">
    <property type="entry name" value="Fer2"/>
    <property type="match status" value="1"/>
</dbReference>
<accession>A0ABV8RTP2</accession>
<keyword evidence="9" id="KW-1185">Reference proteome</keyword>
<dbReference type="SUPFAM" id="SSF54292">
    <property type="entry name" value="2Fe-2S ferredoxin-like"/>
    <property type="match status" value="1"/>
</dbReference>
<dbReference type="InterPro" id="IPR012675">
    <property type="entry name" value="Beta-grasp_dom_sf"/>
</dbReference>
<organism evidence="8 9">
    <name type="scientific">Novosphingobium tardum</name>
    <dbReference type="NCBI Taxonomy" id="1538021"/>
    <lineage>
        <taxon>Bacteria</taxon>
        <taxon>Pseudomonadati</taxon>
        <taxon>Pseudomonadota</taxon>
        <taxon>Alphaproteobacteria</taxon>
        <taxon>Sphingomonadales</taxon>
        <taxon>Sphingomonadaceae</taxon>
        <taxon>Novosphingobium</taxon>
    </lineage>
</organism>
<evidence type="ECO:0000259" key="7">
    <source>
        <dbReference type="PROSITE" id="PS51085"/>
    </source>
</evidence>
<evidence type="ECO:0000256" key="3">
    <source>
        <dbReference type="ARBA" id="ARBA00022723"/>
    </source>
</evidence>
<dbReference type="Gene3D" id="3.10.20.30">
    <property type="match status" value="1"/>
</dbReference>
<evidence type="ECO:0000256" key="2">
    <source>
        <dbReference type="ARBA" id="ARBA00022714"/>
    </source>
</evidence>
<dbReference type="CDD" id="cd00207">
    <property type="entry name" value="fer2"/>
    <property type="match status" value="1"/>
</dbReference>
<dbReference type="RefSeq" id="WP_379539803.1">
    <property type="nucleotide sequence ID" value="NZ_JBHSDR010000008.1"/>
</dbReference>
<dbReference type="InterPro" id="IPR036010">
    <property type="entry name" value="2Fe-2S_ferredoxin-like_sf"/>
</dbReference>
<dbReference type="PRINTS" id="PR00355">
    <property type="entry name" value="ADRENODOXIN"/>
</dbReference>
<dbReference type="InterPro" id="IPR018298">
    <property type="entry name" value="Adrenodoxin_Fe-S_BS"/>
</dbReference>
<gene>
    <name evidence="8" type="ORF">ACFO0A_14530</name>
</gene>
<keyword evidence="5" id="KW-0411">Iron-sulfur</keyword>
<dbReference type="InterPro" id="IPR001055">
    <property type="entry name" value="Adrenodoxin-like"/>
</dbReference>
<evidence type="ECO:0000313" key="8">
    <source>
        <dbReference type="EMBL" id="MFC4296270.1"/>
    </source>
</evidence>
<keyword evidence="3" id="KW-0479">Metal-binding</keyword>
<reference evidence="9" key="1">
    <citation type="journal article" date="2019" name="Int. J. Syst. Evol. Microbiol.">
        <title>The Global Catalogue of Microorganisms (GCM) 10K type strain sequencing project: providing services to taxonomists for standard genome sequencing and annotation.</title>
        <authorList>
            <consortium name="The Broad Institute Genomics Platform"/>
            <consortium name="The Broad Institute Genome Sequencing Center for Infectious Disease"/>
            <person name="Wu L."/>
            <person name="Ma J."/>
        </authorList>
    </citation>
    <scope>NUCLEOTIDE SEQUENCE [LARGE SCALE GENOMIC DNA]</scope>
    <source>
        <strain evidence="9">CGMCC 1.12989</strain>
    </source>
</reference>
<keyword evidence="2" id="KW-0001">2Fe-2S</keyword>